<dbReference type="Gene3D" id="2.130.10.10">
    <property type="entry name" value="YVTN repeat-like/Quinoprotein amine dehydrogenase"/>
    <property type="match status" value="1"/>
</dbReference>
<evidence type="ECO:0000313" key="1">
    <source>
        <dbReference type="EMBL" id="RUT31871.1"/>
    </source>
</evidence>
<dbReference type="Proteomes" id="UP000272464">
    <property type="component" value="Unassembled WGS sequence"/>
</dbReference>
<sequence length="441" mass="49707">MTNYKYKLNMEEALFSQRMCEMKKVLLRLGILSIVLMVSMGAASPKNPLDITQNLPIKDDRGKPWVLKNSSEYKMKWSMTDPSPFQNYELYEGPKGLMYIKSFDDLMLVNPLTGSIVWKKPLKTGSELQSTIGSDHTYYRVSSTEGKLLSKDVYRTNVTRYDVTGTMRTLSSIEMRIVPWSEDSSGFSIIDAGDSQGNYLVISDKGLLSIKPDGTTNWLIGTIPTKDGSLDTTKAQSILTDNEGNIYLKIDETLVSLSVNGTVNWARNYQLKNSNTFYYADGAGILGEYTYSDDFSLQHTKLYKMTDQGLVQITDPAVINQRMTNSDRHGGVYTVNDKNNILTNENYSTGKPKWTYQLGKFERNSGMSLFSGSLDSDNKGNVYFGTNAGAVYSLDFTGKPRFVLWMYNNDLSYPEIYAVNENLVVMSINNHVICIEKKTKK</sequence>
<gene>
    <name evidence="1" type="ORF">EJP77_10850</name>
</gene>
<keyword evidence="2" id="KW-1185">Reference proteome</keyword>
<protein>
    <submittedName>
        <fullName evidence="1">Uncharacterized protein</fullName>
    </submittedName>
</protein>
<dbReference type="AlphaFoldDB" id="A0A3S1CZN2"/>
<proteinExistence type="predicted"/>
<comment type="caution">
    <text evidence="1">The sequence shown here is derived from an EMBL/GenBank/DDBJ whole genome shotgun (WGS) entry which is preliminary data.</text>
</comment>
<reference evidence="1 2" key="1">
    <citation type="submission" date="2018-12" db="EMBL/GenBank/DDBJ databases">
        <authorList>
            <person name="Sun L."/>
            <person name="Chen Z."/>
        </authorList>
    </citation>
    <scope>NUCLEOTIDE SEQUENCE [LARGE SCALE GENOMIC DNA]</scope>
    <source>
        <strain evidence="1 2">3-5-3</strain>
    </source>
</reference>
<dbReference type="InterPro" id="IPR011047">
    <property type="entry name" value="Quinoprotein_ADH-like_sf"/>
</dbReference>
<dbReference type="OrthoDB" id="2514044at2"/>
<organism evidence="1 2">
    <name type="scientific">Paenibacillus zeisoli</name>
    <dbReference type="NCBI Taxonomy" id="2496267"/>
    <lineage>
        <taxon>Bacteria</taxon>
        <taxon>Bacillati</taxon>
        <taxon>Bacillota</taxon>
        <taxon>Bacilli</taxon>
        <taxon>Bacillales</taxon>
        <taxon>Paenibacillaceae</taxon>
        <taxon>Paenibacillus</taxon>
    </lineage>
</organism>
<accession>A0A3S1CZN2</accession>
<dbReference type="EMBL" id="RZNX01000003">
    <property type="protein sequence ID" value="RUT31871.1"/>
    <property type="molecule type" value="Genomic_DNA"/>
</dbReference>
<dbReference type="SUPFAM" id="SSF50998">
    <property type="entry name" value="Quinoprotein alcohol dehydrogenase-like"/>
    <property type="match status" value="1"/>
</dbReference>
<evidence type="ECO:0000313" key="2">
    <source>
        <dbReference type="Proteomes" id="UP000272464"/>
    </source>
</evidence>
<dbReference type="InterPro" id="IPR015943">
    <property type="entry name" value="WD40/YVTN_repeat-like_dom_sf"/>
</dbReference>
<name>A0A3S1CZN2_9BACL</name>